<feature type="region of interest" description="Disordered" evidence="10">
    <location>
        <begin position="30"/>
        <end position="52"/>
    </location>
</feature>
<keyword evidence="7" id="KW-0406">Ion transport</keyword>
<dbReference type="InterPro" id="IPR027282">
    <property type="entry name" value="TPS"/>
</dbReference>
<dbReference type="GO" id="GO:0046819">
    <property type="term" value="P:protein secretion by the type V secretion system"/>
    <property type="evidence" value="ECO:0007669"/>
    <property type="project" value="TreeGrafter"/>
</dbReference>
<keyword evidence="6" id="KW-0653">Protein transport</keyword>
<evidence type="ECO:0000256" key="2">
    <source>
        <dbReference type="ARBA" id="ARBA00009055"/>
    </source>
</evidence>
<dbReference type="PIRSF" id="PIRSF029745">
    <property type="entry name" value="FhaC"/>
    <property type="match status" value="1"/>
</dbReference>
<evidence type="ECO:0000313" key="14">
    <source>
        <dbReference type="Proteomes" id="UP000029516"/>
    </source>
</evidence>
<feature type="chain" id="PRO_5042862773" evidence="11">
    <location>
        <begin position="23"/>
        <end position="567"/>
    </location>
</feature>
<dbReference type="GO" id="GO:0006811">
    <property type="term" value="P:monoatomic ion transport"/>
    <property type="evidence" value="ECO:0007669"/>
    <property type="project" value="UniProtKB-KW"/>
</dbReference>
<dbReference type="AlphaFoldDB" id="A0AAN0VVP2"/>
<dbReference type="Gene3D" id="3.10.20.310">
    <property type="entry name" value="membrane protein fhac"/>
    <property type="match status" value="1"/>
</dbReference>
<evidence type="ECO:0000256" key="4">
    <source>
        <dbReference type="ARBA" id="ARBA00022452"/>
    </source>
</evidence>
<evidence type="ECO:0000259" key="12">
    <source>
        <dbReference type="PROSITE" id="PS51779"/>
    </source>
</evidence>
<reference evidence="13 14" key="1">
    <citation type="submission" date="2014-09" db="EMBL/GenBank/DDBJ databases">
        <authorList>
            <person name="Chan K.-G."/>
        </authorList>
    </citation>
    <scope>NUCLEOTIDE SEQUENCE [LARGE SCALE GENOMIC DNA]</scope>
    <source>
        <strain evidence="13 14">M006</strain>
    </source>
</reference>
<evidence type="ECO:0000256" key="6">
    <source>
        <dbReference type="ARBA" id="ARBA00022927"/>
    </source>
</evidence>
<evidence type="ECO:0000256" key="5">
    <source>
        <dbReference type="ARBA" id="ARBA00022692"/>
    </source>
</evidence>
<dbReference type="GO" id="GO:0008320">
    <property type="term" value="F:protein transmembrane transporter activity"/>
    <property type="evidence" value="ECO:0007669"/>
    <property type="project" value="TreeGrafter"/>
</dbReference>
<dbReference type="Pfam" id="PF03865">
    <property type="entry name" value="ShlB"/>
    <property type="match status" value="1"/>
</dbReference>
<dbReference type="Pfam" id="PF17287">
    <property type="entry name" value="POTRA_3"/>
    <property type="match status" value="1"/>
</dbReference>
<keyword evidence="11" id="KW-0732">Signal</keyword>
<evidence type="ECO:0000256" key="3">
    <source>
        <dbReference type="ARBA" id="ARBA00022448"/>
    </source>
</evidence>
<evidence type="ECO:0000313" key="13">
    <source>
        <dbReference type="EMBL" id="AIR62875.1"/>
    </source>
</evidence>
<dbReference type="InterPro" id="IPR034746">
    <property type="entry name" value="POTRA"/>
</dbReference>
<keyword evidence="9" id="KW-0998">Cell outer membrane</keyword>
<dbReference type="RefSeq" id="WP_039297010.1">
    <property type="nucleotide sequence ID" value="NZ_CP009458.1"/>
</dbReference>
<organism evidence="13 14">
    <name type="scientific">Cedecea neteri</name>
    <dbReference type="NCBI Taxonomy" id="158822"/>
    <lineage>
        <taxon>Bacteria</taxon>
        <taxon>Pseudomonadati</taxon>
        <taxon>Pseudomonadota</taxon>
        <taxon>Gammaproteobacteria</taxon>
        <taxon>Enterobacterales</taxon>
        <taxon>Enterobacteriaceae</taxon>
        <taxon>Cedecea</taxon>
    </lineage>
</organism>
<comment type="similarity">
    <text evidence="2">Belongs to the TPS (TC 1.B.20) family.</text>
</comment>
<dbReference type="GO" id="GO:0098046">
    <property type="term" value="C:type V protein secretion system complex"/>
    <property type="evidence" value="ECO:0007669"/>
    <property type="project" value="TreeGrafter"/>
</dbReference>
<keyword evidence="3" id="KW-0813">Transport</keyword>
<keyword evidence="8" id="KW-0472">Membrane</keyword>
<dbReference type="InterPro" id="IPR035251">
    <property type="entry name" value="ShlB_POTRA"/>
</dbReference>
<dbReference type="Pfam" id="PF08479">
    <property type="entry name" value="POTRA_2"/>
    <property type="match status" value="1"/>
</dbReference>
<comment type="subcellular location">
    <subcellularLocation>
        <location evidence="1">Cell outer membrane</location>
    </subcellularLocation>
</comment>
<dbReference type="PANTHER" id="PTHR34597:SF3">
    <property type="entry name" value="OUTER MEMBRANE TRANSPORTER CDIB"/>
    <property type="match status" value="1"/>
</dbReference>
<sequence>MHSFLFNSLAVFCAGSVFQALAAPDSSRLFDHQQQHQQAQQDAREAQLAPQAPGVRLEADTTPDVNGPFPAETPCFPIHTVELSGRQAFPHWVPLPRIANAGVGHCLGIKGINQLISRIQNNLIEHGWVTSRVLAPEQDLRSGTLQLTLFPGKVRAVRYKDDADSRAIITTAMPVKAGDLLDLRDIEQGLENLQRLPTVEASMELVPGEQPGESDIVIARKQSRLWHTSVWVDDSGTKSTGRTQGGVMLALDNPLALSDLFYVSAGHDLGFQGKKQSTSLNAHYSLPWGYWLFDMTGGRSNYVQSIAGLNGDIRYSGLSKNLNTGLSRVIQRGSNSKTTLRYGVLYRETRNYINDTELDIQRRRTSAWQLGLSHRHYLGAATLDAGVSYQRGTRWFGAMPAWEEQNPEGDYATALSKILTWNASLNLPFALANQQFRYQVSWLRQTSSTPLTPQDQFSIGNRWTVRGFDGERSLSANHGWYVQNTLAWQTPLPQQELYLGADYGEVGGRADGFALLGRHLAGAVSGVRGNISRTGIGYDLFAGIPLSKPSGFRTDPVTLGFSVNWQY</sequence>
<dbReference type="InterPro" id="IPR051544">
    <property type="entry name" value="TPS_OM_transporter"/>
</dbReference>
<accession>A0AAN0VVP2</accession>
<evidence type="ECO:0000256" key="10">
    <source>
        <dbReference type="SAM" id="MobiDB-lite"/>
    </source>
</evidence>
<dbReference type="KEGG" id="cem:LH23_20130"/>
<evidence type="ECO:0000256" key="11">
    <source>
        <dbReference type="SAM" id="SignalP"/>
    </source>
</evidence>
<dbReference type="PROSITE" id="PS51779">
    <property type="entry name" value="POTRA"/>
    <property type="match status" value="1"/>
</dbReference>
<dbReference type="EMBL" id="CP009458">
    <property type="protein sequence ID" value="AIR62875.1"/>
    <property type="molecule type" value="Genomic_DNA"/>
</dbReference>
<evidence type="ECO:0000256" key="7">
    <source>
        <dbReference type="ARBA" id="ARBA00023065"/>
    </source>
</evidence>
<dbReference type="FunFam" id="2.40.160.50:FF:000009">
    <property type="entry name" value="Putative hemolysin activator protein"/>
    <property type="match status" value="1"/>
</dbReference>
<feature type="signal peptide" evidence="11">
    <location>
        <begin position="1"/>
        <end position="22"/>
    </location>
</feature>
<name>A0AAN0VVP2_9ENTR</name>
<dbReference type="InterPro" id="IPR013686">
    <property type="entry name" value="Polypept-transport_assoc_ShlB"/>
</dbReference>
<dbReference type="GO" id="GO:0009279">
    <property type="term" value="C:cell outer membrane"/>
    <property type="evidence" value="ECO:0007669"/>
    <property type="project" value="UniProtKB-SubCell"/>
</dbReference>
<protein>
    <submittedName>
        <fullName evidence="13">ShlB/FhaC/HecB family hemolysin secretion/activation protein</fullName>
    </submittedName>
</protein>
<gene>
    <name evidence="13" type="ORF">LH23_20130</name>
</gene>
<evidence type="ECO:0000256" key="1">
    <source>
        <dbReference type="ARBA" id="ARBA00004442"/>
    </source>
</evidence>
<feature type="domain" description="POTRA" evidence="12">
    <location>
        <begin position="76"/>
        <end position="152"/>
    </location>
</feature>
<dbReference type="PANTHER" id="PTHR34597">
    <property type="entry name" value="SLR1661 PROTEIN"/>
    <property type="match status" value="1"/>
</dbReference>
<dbReference type="InterPro" id="IPR005565">
    <property type="entry name" value="Hemolysn_activator_HlyB_C"/>
</dbReference>
<proteinExistence type="inferred from homology"/>
<dbReference type="Proteomes" id="UP000029516">
    <property type="component" value="Chromosome"/>
</dbReference>
<evidence type="ECO:0000256" key="8">
    <source>
        <dbReference type="ARBA" id="ARBA00023136"/>
    </source>
</evidence>
<dbReference type="Gene3D" id="2.40.160.50">
    <property type="entry name" value="membrane protein fhac: a member of the omp85/tpsb transporter family"/>
    <property type="match status" value="1"/>
</dbReference>
<evidence type="ECO:0000256" key="9">
    <source>
        <dbReference type="ARBA" id="ARBA00023237"/>
    </source>
</evidence>
<keyword evidence="4" id="KW-1134">Transmembrane beta strand</keyword>
<keyword evidence="5" id="KW-0812">Transmembrane</keyword>